<sequence length="911" mass="103180">MILSTPQAVDTIASHHWEEWQLSGVSAKIIQRNVRTLYDSREVDKVLNRNTKSRQKHSEHLVPCWMVSGVNPLTGENTLEGVQAKPDVSPLGKDGKVNKYLGAVGYGASPLFLDTGVEYCWQQVLADKSIPIIITEGAKKAGAGLTIGLPTISIPGVSTCRKMGRLHSWIEAFAGFGRTFYLCFDADILHKRPVQQSLINIARDLAATGSKVMVIKLPSIELKGMDDFIAAKGEEAFKQLIEDAPTIEEWKKDLEEQRKNDTEYDDEERTSKVYRAYKIIRDGWGDNLRLNQLKNIIELNDQKIELNQLRLGIAREFDMDVQIGDGQAIVEAIASQNAYHPVVEYLDEVAARYSTVDPSILDNLATKYFGTDDPLHNIYLKKMLISAVARARRPGCKVDTALILVGEQGINKSSFWRELFGRDWFTDELSDGNEKDELMKLHKFWGLEIPEIEHMYKRKDISSIKKFMSSSVDAFRAPYGLEVKEHPRACVLVGTSNETELLNDPTGNRRFWIIPVTDDIPIDIEQLVRERDLIWASANALYEKGYQWWLSPAESKIHNEASKDFQSVDPWTDTVLAYARQQGETTTSEILRIALGIELGRQEMLYTKRVSAILRSNGWEQYRQKIGNSRPWAWRLKSSSENQKSLGNKADQGRSPGSLFQNFELETELENQKSLGNKADQGRSPGSLPQNLQSDPPSTQQRQITPEPLQQETFEHCDPPVIRLDPPTLPNFSENNFVVQAEGTTTDTETRNESSAITCPEKCSYYKTFEGIKPFTFKVESDFGAVEVSAEPYHRFQTSGESKIWLIFKTPDGQALTKSIKATPDKKVLPRLAKECGVIQQWEEKVRKDFSSKVENASYKFKVQILGDDDYEWIEGCILKTMPNRPSVSHFIFTTPKKTVVTSHLGEFEEM</sequence>
<keyword evidence="5" id="KW-1185">Reference proteome</keyword>
<dbReference type="eggNOG" id="COG5545">
    <property type="taxonomic scope" value="Bacteria"/>
</dbReference>
<feature type="domain" description="Virulence-associated protein E-like" evidence="2">
    <location>
        <begin position="359"/>
        <end position="566"/>
    </location>
</feature>
<dbReference type="PhylomeDB" id="B2J1H6"/>
<evidence type="ECO:0000313" key="5">
    <source>
        <dbReference type="Proteomes" id="UP000001191"/>
    </source>
</evidence>
<dbReference type="InterPro" id="IPR034154">
    <property type="entry name" value="TOPRIM_DnaG/twinkle"/>
</dbReference>
<dbReference type="STRING" id="63737.Npun_F1665"/>
<evidence type="ECO:0000259" key="3">
    <source>
        <dbReference type="Pfam" id="PF12965"/>
    </source>
</evidence>
<organism evidence="4 5">
    <name type="scientific">Nostoc punctiforme (strain ATCC 29133 / PCC 73102)</name>
    <dbReference type="NCBI Taxonomy" id="63737"/>
    <lineage>
        <taxon>Bacteria</taxon>
        <taxon>Bacillati</taxon>
        <taxon>Cyanobacteriota</taxon>
        <taxon>Cyanophyceae</taxon>
        <taxon>Nostocales</taxon>
        <taxon>Nostocaceae</taxon>
        <taxon>Nostoc</taxon>
    </lineage>
</organism>
<dbReference type="Pfam" id="PF12965">
    <property type="entry name" value="DUF3854"/>
    <property type="match status" value="1"/>
</dbReference>
<dbReference type="InterPro" id="IPR007936">
    <property type="entry name" value="VapE-like_dom"/>
</dbReference>
<dbReference type="Proteomes" id="UP000001191">
    <property type="component" value="Chromosome"/>
</dbReference>
<dbReference type="AlphaFoldDB" id="B2J1H6"/>
<dbReference type="KEGG" id="npu:Npun_F1665"/>
<proteinExistence type="predicted"/>
<dbReference type="PANTHER" id="PTHR34985:SF1">
    <property type="entry name" value="SLR0554 PROTEIN"/>
    <property type="match status" value="1"/>
</dbReference>
<dbReference type="CDD" id="cd01029">
    <property type="entry name" value="TOPRIM_primases"/>
    <property type="match status" value="1"/>
</dbReference>
<dbReference type="RefSeq" id="WP_012408355.1">
    <property type="nucleotide sequence ID" value="NC_010628.1"/>
</dbReference>
<dbReference type="EnsemblBacteria" id="ACC80337">
    <property type="protein sequence ID" value="ACC80337"/>
    <property type="gene ID" value="Npun_F1665"/>
</dbReference>
<dbReference type="EMBL" id="CP001037">
    <property type="protein sequence ID" value="ACC80337.1"/>
    <property type="molecule type" value="Genomic_DNA"/>
</dbReference>
<dbReference type="Pfam" id="PF05272">
    <property type="entry name" value="VapE-like_dom"/>
    <property type="match status" value="1"/>
</dbReference>
<dbReference type="InterPro" id="IPR024385">
    <property type="entry name" value="DUF3854"/>
</dbReference>
<protein>
    <submittedName>
        <fullName evidence="4">Virulence-associated E family protein</fullName>
    </submittedName>
</protein>
<feature type="region of interest" description="Disordered" evidence="1">
    <location>
        <begin position="676"/>
        <end position="704"/>
    </location>
</feature>
<evidence type="ECO:0000259" key="2">
    <source>
        <dbReference type="Pfam" id="PF05272"/>
    </source>
</evidence>
<evidence type="ECO:0000313" key="4">
    <source>
        <dbReference type="EMBL" id="ACC80337.1"/>
    </source>
</evidence>
<dbReference type="PANTHER" id="PTHR34985">
    <property type="entry name" value="SLR0554 PROTEIN"/>
    <property type="match status" value="1"/>
</dbReference>
<accession>B2J1H6</accession>
<reference evidence="4 5" key="2">
    <citation type="journal article" date="2013" name="Plant Physiol.">
        <title>A Nostoc punctiforme Sugar Transporter Necessary to Establish a Cyanobacterium-Plant Symbiosis.</title>
        <authorList>
            <person name="Ekman M."/>
            <person name="Picossi S."/>
            <person name="Campbell E.L."/>
            <person name="Meeks J.C."/>
            <person name="Flores E."/>
        </authorList>
    </citation>
    <scope>NUCLEOTIDE SEQUENCE [LARGE SCALE GENOMIC DNA]</scope>
    <source>
        <strain evidence="5">ATCC 29133 / PCC 73102</strain>
    </source>
</reference>
<name>B2J1H6_NOSP7</name>
<reference evidence="5" key="1">
    <citation type="submission" date="2008-04" db="EMBL/GenBank/DDBJ databases">
        <title>Complete sequence of chromosome of Nostoc punctiforme ATCC 29133.</title>
        <authorList>
            <consortium name="US DOE Joint Genome Institute"/>
            <person name="Copeland A."/>
            <person name="Lucas S."/>
            <person name="Lapidus A."/>
            <person name="Glavina del Rio T."/>
            <person name="Dalin E."/>
            <person name="Tice H."/>
            <person name="Pitluck S."/>
            <person name="Chain P."/>
            <person name="Malfatti S."/>
            <person name="Shin M."/>
            <person name="Vergez L."/>
            <person name="Schmutz J."/>
            <person name="Larimer F."/>
            <person name="Land M."/>
            <person name="Hauser L."/>
            <person name="Kyrpides N."/>
            <person name="Kim E."/>
            <person name="Meeks J.C."/>
            <person name="Elhai J."/>
            <person name="Campbell E.L."/>
            <person name="Thiel T."/>
            <person name="Longmire J."/>
            <person name="Potts M."/>
            <person name="Atlas R."/>
        </authorList>
    </citation>
    <scope>NUCLEOTIDE SEQUENCE [LARGE SCALE GENOMIC DNA]</scope>
    <source>
        <strain evidence="5">ATCC 29133 / PCC 73102</strain>
    </source>
</reference>
<dbReference type="eggNOG" id="COG0358">
    <property type="taxonomic scope" value="Bacteria"/>
</dbReference>
<dbReference type="HOGENOM" id="CLU_319795_0_0_3"/>
<dbReference type="OrthoDB" id="9763644at2"/>
<evidence type="ECO:0000256" key="1">
    <source>
        <dbReference type="SAM" id="MobiDB-lite"/>
    </source>
</evidence>
<feature type="domain" description="DUF3854" evidence="3">
    <location>
        <begin position="120"/>
        <end position="236"/>
    </location>
</feature>
<gene>
    <name evidence="4" type="ordered locus">Npun_F1665</name>
</gene>
<dbReference type="Gene3D" id="3.40.1360.10">
    <property type="match status" value="1"/>
</dbReference>
<feature type="compositionally biased region" description="Polar residues" evidence="1">
    <location>
        <begin position="687"/>
        <end position="704"/>
    </location>
</feature>